<sequence length="113" mass="11907">MGWNAPPGRGKTATSQPIPCAALGGAKHDWSRKPDLRILLTMMLIIGKARAALPSVISETSSMFSGVLGKARFQPRSHRLLNILGKPGGHGRGCGQYQGAAMMLLGESSHSSL</sequence>
<protein>
    <submittedName>
        <fullName evidence="1">Uncharacterized protein</fullName>
    </submittedName>
</protein>
<gene>
    <name evidence="1" type="ORF">U0070_011421</name>
</gene>
<dbReference type="EMBL" id="JBBHLL010000282">
    <property type="protein sequence ID" value="KAK7807059.1"/>
    <property type="molecule type" value="Genomic_DNA"/>
</dbReference>
<keyword evidence="2" id="KW-1185">Reference proteome</keyword>
<reference evidence="1 2" key="1">
    <citation type="journal article" date="2023" name="bioRxiv">
        <title>Conserved and derived expression patterns and positive selection on dental genes reveal complex evolutionary context of ever-growing rodent molars.</title>
        <authorList>
            <person name="Calamari Z.T."/>
            <person name="Song A."/>
            <person name="Cohen E."/>
            <person name="Akter M."/>
            <person name="Roy R.D."/>
            <person name="Hallikas O."/>
            <person name="Christensen M.M."/>
            <person name="Li P."/>
            <person name="Marangoni P."/>
            <person name="Jernvall J."/>
            <person name="Klein O.D."/>
        </authorList>
    </citation>
    <scope>NUCLEOTIDE SEQUENCE [LARGE SCALE GENOMIC DNA]</scope>
    <source>
        <strain evidence="1">V071</strain>
    </source>
</reference>
<proteinExistence type="predicted"/>
<accession>A0AAW0HYA8</accession>
<name>A0AAW0HYA8_MYOGA</name>
<dbReference type="AlphaFoldDB" id="A0AAW0HYA8"/>
<dbReference type="Proteomes" id="UP001488838">
    <property type="component" value="Unassembled WGS sequence"/>
</dbReference>
<comment type="caution">
    <text evidence="1">The sequence shown here is derived from an EMBL/GenBank/DDBJ whole genome shotgun (WGS) entry which is preliminary data.</text>
</comment>
<evidence type="ECO:0000313" key="2">
    <source>
        <dbReference type="Proteomes" id="UP001488838"/>
    </source>
</evidence>
<organism evidence="1 2">
    <name type="scientific">Myodes glareolus</name>
    <name type="common">Bank vole</name>
    <name type="synonym">Clethrionomys glareolus</name>
    <dbReference type="NCBI Taxonomy" id="447135"/>
    <lineage>
        <taxon>Eukaryota</taxon>
        <taxon>Metazoa</taxon>
        <taxon>Chordata</taxon>
        <taxon>Craniata</taxon>
        <taxon>Vertebrata</taxon>
        <taxon>Euteleostomi</taxon>
        <taxon>Mammalia</taxon>
        <taxon>Eutheria</taxon>
        <taxon>Euarchontoglires</taxon>
        <taxon>Glires</taxon>
        <taxon>Rodentia</taxon>
        <taxon>Myomorpha</taxon>
        <taxon>Muroidea</taxon>
        <taxon>Cricetidae</taxon>
        <taxon>Arvicolinae</taxon>
        <taxon>Myodes</taxon>
    </lineage>
</organism>
<feature type="non-terminal residue" evidence="1">
    <location>
        <position position="113"/>
    </location>
</feature>
<evidence type="ECO:0000313" key="1">
    <source>
        <dbReference type="EMBL" id="KAK7807059.1"/>
    </source>
</evidence>